<dbReference type="Proteomes" id="UP000033633">
    <property type="component" value="Unassembled WGS sequence"/>
</dbReference>
<dbReference type="PATRIC" id="fig|265726.11.peg.2467"/>
<evidence type="ECO:0000313" key="1">
    <source>
        <dbReference type="EMBL" id="KKC98388.1"/>
    </source>
</evidence>
<dbReference type="EMBL" id="JWYV01000020">
    <property type="protein sequence ID" value="KKC98388.1"/>
    <property type="molecule type" value="Genomic_DNA"/>
</dbReference>
<accession>A0A0F5V8D5</accession>
<gene>
    <name evidence="1" type="ORF">KY46_18330</name>
</gene>
<reference evidence="1 2" key="1">
    <citation type="submission" date="2014-12" db="EMBL/GenBank/DDBJ databases">
        <title>Mercury Reductase activity and rhizosphere competence traits in the genome of root associated Photobacterium halotolerans MELD1.</title>
        <authorList>
            <person name="Mathew D.C."/>
            <person name="Huang C.-C."/>
        </authorList>
    </citation>
    <scope>NUCLEOTIDE SEQUENCE [LARGE SCALE GENOMIC DNA]</scope>
    <source>
        <strain evidence="1 2">MELD1</strain>
    </source>
</reference>
<proteinExistence type="predicted"/>
<evidence type="ECO:0000313" key="2">
    <source>
        <dbReference type="Proteomes" id="UP000033633"/>
    </source>
</evidence>
<comment type="caution">
    <text evidence="1">The sequence shown here is derived from an EMBL/GenBank/DDBJ whole genome shotgun (WGS) entry which is preliminary data.</text>
</comment>
<dbReference type="AlphaFoldDB" id="A0A0F5V8D5"/>
<keyword evidence="2" id="KW-1185">Reference proteome</keyword>
<name>A0A0F5V8D5_9GAMM</name>
<organism evidence="1 2">
    <name type="scientific">Photobacterium halotolerans</name>
    <dbReference type="NCBI Taxonomy" id="265726"/>
    <lineage>
        <taxon>Bacteria</taxon>
        <taxon>Pseudomonadati</taxon>
        <taxon>Pseudomonadota</taxon>
        <taxon>Gammaproteobacteria</taxon>
        <taxon>Vibrionales</taxon>
        <taxon>Vibrionaceae</taxon>
        <taxon>Photobacterium</taxon>
    </lineage>
</organism>
<dbReference type="STRING" id="265726.KY46_18330"/>
<protein>
    <submittedName>
        <fullName evidence="1">Uncharacterized protein</fullName>
    </submittedName>
</protein>
<sequence>MFDTLVQLDRMAALSTISQAASLEKLFNNLTMQSVWALDNDTVIKDFISELSDQVVALSRKSYRHSQFVSTSVGTSVITEPLLF</sequence>